<feature type="transmembrane region" description="Helical" evidence="8">
    <location>
        <begin position="180"/>
        <end position="202"/>
    </location>
</feature>
<sequence>MLFDLMAQPNCILFYGLACLAWTIGVAFTIIADLLKTKLSNRLALTLTAGGALAAGIGAIGNYQAGAPVNFTALKHFGLTTLSFTGDNLAIPFILLLTLVALASTLSTRDLIDSTHNKEGHRFQSNHYYRLILLLLLGTLLVLLSANAITFLVFWEVMSVAAASLITSEHVRHRAQRAALAYITASRLATALLTGAFLWMYHQSGTFDFAGWQFQSNSTFPAALLILLAVCIKAGIWPAHGYLPQSYAEAPGPAAALISGVIGKTAIYLLLRLLVLGNCQHSWVIYIALALGTISCIWGILFALVERDLKRLLAFSSVENMGLIIIAISLSMLARKEGLPVIAAIAVTGTLFHAFNHGVFKSLLMLAASTIDKKAHTRDLAQLGGLAKRLPWTMLAFFIGSVAICALPPSNGFASKWLIYQAFFRMAIESVPLHDRAISLAMLGILSFVGALSLACYTKAIGIAFLGRPRSKQAQFTPETGLSGSAMALVILSAICVFLGTSAGICLRAITPALAELTGSGIDAANLFPVAVAQLSLFGLITASIIYLCILGPRSTGMKTYITWDCGYGPLSARAEETGSSFSHPIGRIFSQVLQLKVETNITGRDRRHFPEGIKVETRMTPFIETTVYKRFIEMVNFSSLTLTRLQTGSIHVHLLYLFLTMIVLVYLGTVL</sequence>
<feature type="transmembrane region" description="Helical" evidence="8">
    <location>
        <begin position="530"/>
        <end position="550"/>
    </location>
</feature>
<feature type="transmembrane region" description="Helical" evidence="8">
    <location>
        <begin position="440"/>
        <end position="466"/>
    </location>
</feature>
<feature type="transmembrane region" description="Helical" evidence="8">
    <location>
        <begin position="255"/>
        <end position="277"/>
    </location>
</feature>
<proteinExistence type="predicted"/>
<name>A0A8J7P797_9BACT</name>
<gene>
    <name evidence="10" type="ORF">J0M35_08065</name>
</gene>
<evidence type="ECO:0000256" key="4">
    <source>
        <dbReference type="ARBA" id="ARBA00022989"/>
    </source>
</evidence>
<feature type="transmembrane region" description="Helical" evidence="8">
    <location>
        <begin position="222"/>
        <end position="243"/>
    </location>
</feature>
<feature type="transmembrane region" description="Helical" evidence="8">
    <location>
        <begin position="12"/>
        <end position="31"/>
    </location>
</feature>
<evidence type="ECO:0000256" key="2">
    <source>
        <dbReference type="ARBA" id="ARBA00022475"/>
    </source>
</evidence>
<reference evidence="10" key="1">
    <citation type="submission" date="2021-02" db="EMBL/GenBank/DDBJ databases">
        <title>Genome-Resolved Metagenomics of a Microbial Community Performing Photosynthetic Biological Nutrient Removal.</title>
        <authorList>
            <person name="Mcdaniel E.A."/>
        </authorList>
    </citation>
    <scope>NUCLEOTIDE SEQUENCE</scope>
    <source>
        <strain evidence="10">UWPOB_OBS1</strain>
    </source>
</reference>
<dbReference type="InterPro" id="IPR001750">
    <property type="entry name" value="ND/Mrp_TM"/>
</dbReference>
<evidence type="ECO:0000256" key="8">
    <source>
        <dbReference type="SAM" id="Phobius"/>
    </source>
</evidence>
<dbReference type="Pfam" id="PF00361">
    <property type="entry name" value="Proton_antipo_M"/>
    <property type="match status" value="1"/>
</dbReference>
<feature type="transmembrane region" description="Helical" evidence="8">
    <location>
        <begin position="283"/>
        <end position="305"/>
    </location>
</feature>
<feature type="transmembrane region" description="Helical" evidence="8">
    <location>
        <begin position="487"/>
        <end position="510"/>
    </location>
</feature>
<keyword evidence="2" id="KW-1003">Cell membrane</keyword>
<dbReference type="InterPro" id="IPR052175">
    <property type="entry name" value="ComplexI-like_HydComp"/>
</dbReference>
<protein>
    <recommendedName>
        <fullName evidence="9">NADH:quinone oxidoreductase/Mrp antiporter transmembrane domain-containing protein</fullName>
    </recommendedName>
</protein>
<evidence type="ECO:0000256" key="3">
    <source>
        <dbReference type="ARBA" id="ARBA00022692"/>
    </source>
</evidence>
<dbReference type="AlphaFoldDB" id="A0A8J7P797"/>
<evidence type="ECO:0000256" key="1">
    <source>
        <dbReference type="ARBA" id="ARBA00004651"/>
    </source>
</evidence>
<feature type="transmembrane region" description="Helical" evidence="8">
    <location>
        <begin position="390"/>
        <end position="409"/>
    </location>
</feature>
<feature type="transmembrane region" description="Helical" evidence="8">
    <location>
        <begin position="43"/>
        <end position="65"/>
    </location>
</feature>
<feature type="transmembrane region" description="Helical" evidence="8">
    <location>
        <begin position="340"/>
        <end position="369"/>
    </location>
</feature>
<organism evidence="10 11">
    <name type="scientific">Candidatus Obscuribacter phosphatis</name>
    <dbReference type="NCBI Taxonomy" id="1906157"/>
    <lineage>
        <taxon>Bacteria</taxon>
        <taxon>Bacillati</taxon>
        <taxon>Candidatus Melainabacteria</taxon>
        <taxon>Candidatus Obscuribacterales</taxon>
        <taxon>Candidatus Obscuribacteraceae</taxon>
        <taxon>Candidatus Obscuribacter</taxon>
    </lineage>
</organism>
<accession>A0A8J7P797</accession>
<dbReference type="GO" id="GO:0005886">
    <property type="term" value="C:plasma membrane"/>
    <property type="evidence" value="ECO:0007669"/>
    <property type="project" value="UniProtKB-SubCell"/>
</dbReference>
<keyword evidence="4 8" id="KW-1133">Transmembrane helix</keyword>
<feature type="transmembrane region" description="Helical" evidence="8">
    <location>
        <begin position="89"/>
        <end position="107"/>
    </location>
</feature>
<dbReference type="Proteomes" id="UP000664277">
    <property type="component" value="Unassembled WGS sequence"/>
</dbReference>
<dbReference type="GO" id="GO:0016491">
    <property type="term" value="F:oxidoreductase activity"/>
    <property type="evidence" value="ECO:0007669"/>
    <property type="project" value="UniProtKB-KW"/>
</dbReference>
<dbReference type="EMBL" id="JAFLCK010000009">
    <property type="protein sequence ID" value="MBN8660299.1"/>
    <property type="molecule type" value="Genomic_DNA"/>
</dbReference>
<evidence type="ECO:0000313" key="10">
    <source>
        <dbReference type="EMBL" id="MBN8660299.1"/>
    </source>
</evidence>
<feature type="transmembrane region" description="Helical" evidence="8">
    <location>
        <begin position="651"/>
        <end position="670"/>
    </location>
</feature>
<evidence type="ECO:0000313" key="11">
    <source>
        <dbReference type="Proteomes" id="UP000664277"/>
    </source>
</evidence>
<feature type="domain" description="NADH:quinone oxidoreductase/Mrp antiporter transmembrane" evidence="9">
    <location>
        <begin position="146"/>
        <end position="426"/>
    </location>
</feature>
<keyword evidence="6 8" id="KW-0472">Membrane</keyword>
<dbReference type="PANTHER" id="PTHR42682:SF3">
    <property type="entry name" value="FORMATE HYDROGENLYASE SUBUNIT 3-RELATED"/>
    <property type="match status" value="1"/>
</dbReference>
<evidence type="ECO:0000259" key="9">
    <source>
        <dbReference type="Pfam" id="PF00361"/>
    </source>
</evidence>
<comment type="caution">
    <text evidence="10">The sequence shown here is derived from an EMBL/GenBank/DDBJ whole genome shotgun (WGS) entry which is preliminary data.</text>
</comment>
<comment type="subcellular location">
    <subcellularLocation>
        <location evidence="1">Cell membrane</location>
        <topology evidence="1">Multi-pass membrane protein</topology>
    </subcellularLocation>
    <subcellularLocation>
        <location evidence="7">Membrane</location>
        <topology evidence="7">Multi-pass membrane protein</topology>
    </subcellularLocation>
</comment>
<evidence type="ECO:0000256" key="5">
    <source>
        <dbReference type="ARBA" id="ARBA00023002"/>
    </source>
</evidence>
<dbReference type="PANTHER" id="PTHR42682">
    <property type="entry name" value="HYDROGENASE-4 COMPONENT F"/>
    <property type="match status" value="1"/>
</dbReference>
<keyword evidence="5" id="KW-0560">Oxidoreductase</keyword>
<feature type="transmembrane region" description="Helical" evidence="8">
    <location>
        <begin position="128"/>
        <end position="146"/>
    </location>
</feature>
<evidence type="ECO:0000256" key="6">
    <source>
        <dbReference type="ARBA" id="ARBA00023136"/>
    </source>
</evidence>
<evidence type="ECO:0000256" key="7">
    <source>
        <dbReference type="RuleBase" id="RU000320"/>
    </source>
</evidence>
<keyword evidence="3 7" id="KW-0812">Transmembrane</keyword>